<organism evidence="2 3">
    <name type="scientific">Heterorhabditis bacteriophora</name>
    <name type="common">Entomopathogenic nematode worm</name>
    <dbReference type="NCBI Taxonomy" id="37862"/>
    <lineage>
        <taxon>Eukaryota</taxon>
        <taxon>Metazoa</taxon>
        <taxon>Ecdysozoa</taxon>
        <taxon>Nematoda</taxon>
        <taxon>Chromadorea</taxon>
        <taxon>Rhabditida</taxon>
        <taxon>Rhabditina</taxon>
        <taxon>Rhabditomorpha</taxon>
        <taxon>Strongyloidea</taxon>
        <taxon>Heterorhabditidae</taxon>
        <taxon>Heterorhabditis</taxon>
    </lineage>
</organism>
<evidence type="ECO:0000313" key="2">
    <source>
        <dbReference type="Proteomes" id="UP000095283"/>
    </source>
</evidence>
<name>A0A1I7W8N7_HETBA</name>
<dbReference type="Proteomes" id="UP000095283">
    <property type="component" value="Unplaced"/>
</dbReference>
<dbReference type="AlphaFoldDB" id="A0A1I7W8N7"/>
<evidence type="ECO:0000256" key="1">
    <source>
        <dbReference type="SAM" id="MobiDB-lite"/>
    </source>
</evidence>
<sequence length="234" mass="26860">MNASHTSWLRKWQNLLNIYAKQNMIQVRPRKQPLEEKYDSITIASPDLDLDFRHSACSSRSSSIDRLDTERIEIRDTVGAKGTHGTPRSIKQRDRNMREEPTRRLSTDLPPSSSLPTSSLSPVNSQIPNRWKKELWTVSDTIHLVNIHLDVVFLKISLKNMPPYSICAVSYDAGYSGQLDHCFATKQRKKHIAYVAPESHHSNSMMDEDSSTEDELRAMERGRNRRSRTSRGGR</sequence>
<protein>
    <submittedName>
        <fullName evidence="3">Uncharacterized protein</fullName>
    </submittedName>
</protein>
<feature type="compositionally biased region" description="Basic residues" evidence="1">
    <location>
        <begin position="223"/>
        <end position="234"/>
    </location>
</feature>
<feature type="compositionally biased region" description="Low complexity" evidence="1">
    <location>
        <begin position="107"/>
        <end position="122"/>
    </location>
</feature>
<feature type="compositionally biased region" description="Basic and acidic residues" evidence="1">
    <location>
        <begin position="91"/>
        <end position="106"/>
    </location>
</feature>
<evidence type="ECO:0000313" key="3">
    <source>
        <dbReference type="WBParaSite" id="Hba_01004"/>
    </source>
</evidence>
<accession>A0A1I7W8N7</accession>
<proteinExistence type="predicted"/>
<dbReference type="WBParaSite" id="Hba_01004">
    <property type="protein sequence ID" value="Hba_01004"/>
    <property type="gene ID" value="Hba_01004"/>
</dbReference>
<feature type="region of interest" description="Disordered" evidence="1">
    <location>
        <begin position="77"/>
        <end position="124"/>
    </location>
</feature>
<feature type="region of interest" description="Disordered" evidence="1">
    <location>
        <begin position="198"/>
        <end position="234"/>
    </location>
</feature>
<keyword evidence="2" id="KW-1185">Reference proteome</keyword>
<reference evidence="3" key="1">
    <citation type="submission" date="2016-11" db="UniProtKB">
        <authorList>
            <consortium name="WormBaseParasite"/>
        </authorList>
    </citation>
    <scope>IDENTIFICATION</scope>
</reference>